<dbReference type="InterPro" id="IPR051238">
    <property type="entry name" value="GDSL_esterase/lipase"/>
</dbReference>
<sequence length="100" mass="11927">MSTLLGNKTLTKEYLSKCIYIVGMGNNDYINNYLLPQLYSSSHMYNPEQFASILIQQYSEDFVPLRSKKSCCLLFRRHRLCSIRTRFVWDRGFCVHQLYR</sequence>
<accession>A0AAN8TZJ3</accession>
<organism evidence="2 3">
    <name type="scientific">Solanum bulbocastanum</name>
    <name type="common">Wild potato</name>
    <dbReference type="NCBI Taxonomy" id="147425"/>
    <lineage>
        <taxon>Eukaryota</taxon>
        <taxon>Viridiplantae</taxon>
        <taxon>Streptophyta</taxon>
        <taxon>Embryophyta</taxon>
        <taxon>Tracheophyta</taxon>
        <taxon>Spermatophyta</taxon>
        <taxon>Magnoliopsida</taxon>
        <taxon>eudicotyledons</taxon>
        <taxon>Gunneridae</taxon>
        <taxon>Pentapetalae</taxon>
        <taxon>asterids</taxon>
        <taxon>lamiids</taxon>
        <taxon>Solanales</taxon>
        <taxon>Solanaceae</taxon>
        <taxon>Solanoideae</taxon>
        <taxon>Solaneae</taxon>
        <taxon>Solanum</taxon>
    </lineage>
</organism>
<dbReference type="EMBL" id="JBANQN010000002">
    <property type="protein sequence ID" value="KAK6797235.1"/>
    <property type="molecule type" value="Genomic_DNA"/>
</dbReference>
<dbReference type="PANTHER" id="PTHR45650">
    <property type="entry name" value="GDSL-LIKE LIPASE/ACYLHYDROLASE-RELATED"/>
    <property type="match status" value="1"/>
</dbReference>
<gene>
    <name evidence="2" type="ORF">RDI58_004937</name>
</gene>
<dbReference type="PANTHER" id="PTHR45650:SF41">
    <property type="entry name" value="ZINC FINGER PROTEIN"/>
    <property type="match status" value="1"/>
</dbReference>
<evidence type="ECO:0000256" key="1">
    <source>
        <dbReference type="ARBA" id="ARBA00008668"/>
    </source>
</evidence>
<protein>
    <submittedName>
        <fullName evidence="2">Uncharacterized protein</fullName>
    </submittedName>
</protein>
<reference evidence="2 3" key="1">
    <citation type="submission" date="2024-02" db="EMBL/GenBank/DDBJ databases">
        <title>de novo genome assembly of Solanum bulbocastanum strain 11H21.</title>
        <authorList>
            <person name="Hosaka A.J."/>
        </authorList>
    </citation>
    <scope>NUCLEOTIDE SEQUENCE [LARGE SCALE GENOMIC DNA]</scope>
    <source>
        <tissue evidence="2">Young leaves</tissue>
    </source>
</reference>
<name>A0AAN8TZJ3_SOLBU</name>
<dbReference type="AlphaFoldDB" id="A0AAN8TZJ3"/>
<proteinExistence type="inferred from homology"/>
<comment type="caution">
    <text evidence="2">The sequence shown here is derived from an EMBL/GenBank/DDBJ whole genome shotgun (WGS) entry which is preliminary data.</text>
</comment>
<comment type="similarity">
    <text evidence="1">Belongs to the 'GDSL' lipolytic enzyme family.</text>
</comment>
<keyword evidence="3" id="KW-1185">Reference proteome</keyword>
<dbReference type="Proteomes" id="UP001371456">
    <property type="component" value="Unassembled WGS sequence"/>
</dbReference>
<evidence type="ECO:0000313" key="3">
    <source>
        <dbReference type="Proteomes" id="UP001371456"/>
    </source>
</evidence>
<evidence type="ECO:0000313" key="2">
    <source>
        <dbReference type="EMBL" id="KAK6797235.1"/>
    </source>
</evidence>